<comment type="caution">
    <text evidence="4">The sequence shown here is derived from an EMBL/GenBank/DDBJ whole genome shotgun (WGS) entry which is preliminary data.</text>
</comment>
<dbReference type="PANTHER" id="PTHR43249">
    <property type="entry name" value="UDP-N-ACETYL-2-AMINO-2-DEOXY-D-GLUCURONATE OXIDASE"/>
    <property type="match status" value="1"/>
</dbReference>
<accession>A0ABT4TQ94</accession>
<evidence type="ECO:0000259" key="2">
    <source>
        <dbReference type="Pfam" id="PF01408"/>
    </source>
</evidence>
<dbReference type="Gene3D" id="3.30.360.10">
    <property type="entry name" value="Dihydrodipicolinate Reductase, domain 2"/>
    <property type="match status" value="1"/>
</dbReference>
<evidence type="ECO:0000259" key="3">
    <source>
        <dbReference type="Pfam" id="PF22725"/>
    </source>
</evidence>
<name>A0ABT4TQ94_9ACTN</name>
<dbReference type="Proteomes" id="UP001165685">
    <property type="component" value="Unassembled WGS sequence"/>
</dbReference>
<proteinExistence type="predicted"/>
<dbReference type="Gene3D" id="3.40.50.720">
    <property type="entry name" value="NAD(P)-binding Rossmann-like Domain"/>
    <property type="match status" value="1"/>
</dbReference>
<dbReference type="Pfam" id="PF22725">
    <property type="entry name" value="GFO_IDH_MocA_C3"/>
    <property type="match status" value="1"/>
</dbReference>
<sequence length="378" mass="39673">MLGIGIIGCGSIGGFLGRLLSRRDPELAARARLVGVAARDAASAGPLAAELGCAPHSTAGLLARADVDAVVVCTPSGTHAGIGEAALEAGKHVLVEKPVDVSPEAAERLVTAARRKGAVLGVVSQHRFDPAVRLARSAIEAGELGRLTSVMIDVPWWRSQSYYSSGTWRGTWDLDGGGALMNQAVHAVDVAQWLAGPVVEASAFTGLMAHRDIEVEDTVAASLRFASGALGTLLATTAAYPGRTAGIAVNGDRGSVVVDDDELAWFHTAREGDRARDYGAFGDGDRSAEYAAELERDRTRDRNGLLYQPHRDQLADFCDAVREGRRPLVDGEDGRRAVDAVAAVYASARTGTVRCPGAQTHDGRAYGRDGERGKAEAI</sequence>
<reference evidence="4" key="1">
    <citation type="submission" date="2023-01" db="EMBL/GenBank/DDBJ databases">
        <title>Draft genome sequence of Nocardiopsis sp. LSu2-4 isolated from halophytes.</title>
        <authorList>
            <person name="Duangmal K."/>
            <person name="Chantavorakit T."/>
        </authorList>
    </citation>
    <scope>NUCLEOTIDE SEQUENCE</scope>
    <source>
        <strain evidence="4">LSu2-4</strain>
    </source>
</reference>
<gene>
    <name evidence="4" type="ORF">O4U47_20300</name>
</gene>
<dbReference type="Pfam" id="PF01408">
    <property type="entry name" value="GFO_IDH_MocA"/>
    <property type="match status" value="1"/>
</dbReference>
<dbReference type="SUPFAM" id="SSF51735">
    <property type="entry name" value="NAD(P)-binding Rossmann-fold domains"/>
    <property type="match status" value="1"/>
</dbReference>
<evidence type="ECO:0000313" key="4">
    <source>
        <dbReference type="EMBL" id="MDA2806859.1"/>
    </source>
</evidence>
<dbReference type="InterPro" id="IPR052515">
    <property type="entry name" value="Gfo/Idh/MocA_Oxidoreductase"/>
</dbReference>
<dbReference type="RefSeq" id="WP_270679494.1">
    <property type="nucleotide sequence ID" value="NZ_JAQFWP010000042.1"/>
</dbReference>
<feature type="compositionally biased region" description="Basic and acidic residues" evidence="1">
    <location>
        <begin position="361"/>
        <end position="378"/>
    </location>
</feature>
<dbReference type="EMBL" id="JAQFWP010000042">
    <property type="protein sequence ID" value="MDA2806859.1"/>
    <property type="molecule type" value="Genomic_DNA"/>
</dbReference>
<dbReference type="InterPro" id="IPR055170">
    <property type="entry name" value="GFO_IDH_MocA-like_dom"/>
</dbReference>
<keyword evidence="5" id="KW-1185">Reference proteome</keyword>
<dbReference type="PANTHER" id="PTHR43249:SF1">
    <property type="entry name" value="D-GLUCOSIDE 3-DEHYDROGENASE"/>
    <property type="match status" value="1"/>
</dbReference>
<dbReference type="InterPro" id="IPR000683">
    <property type="entry name" value="Gfo/Idh/MocA-like_OxRdtase_N"/>
</dbReference>
<feature type="region of interest" description="Disordered" evidence="1">
    <location>
        <begin position="355"/>
        <end position="378"/>
    </location>
</feature>
<dbReference type="InterPro" id="IPR036291">
    <property type="entry name" value="NAD(P)-bd_dom_sf"/>
</dbReference>
<protein>
    <submittedName>
        <fullName evidence="4">Gfo/Idh/MocA family oxidoreductase</fullName>
    </submittedName>
</protein>
<evidence type="ECO:0000313" key="5">
    <source>
        <dbReference type="Proteomes" id="UP001165685"/>
    </source>
</evidence>
<evidence type="ECO:0000256" key="1">
    <source>
        <dbReference type="SAM" id="MobiDB-lite"/>
    </source>
</evidence>
<feature type="domain" description="Gfo/Idh/MocA-like oxidoreductase N-terminal" evidence="2">
    <location>
        <begin position="3"/>
        <end position="122"/>
    </location>
</feature>
<organism evidence="4 5">
    <name type="scientific">Nocardiopsis suaedae</name>
    <dbReference type="NCBI Taxonomy" id="3018444"/>
    <lineage>
        <taxon>Bacteria</taxon>
        <taxon>Bacillati</taxon>
        <taxon>Actinomycetota</taxon>
        <taxon>Actinomycetes</taxon>
        <taxon>Streptosporangiales</taxon>
        <taxon>Nocardiopsidaceae</taxon>
        <taxon>Nocardiopsis</taxon>
    </lineage>
</organism>
<feature type="domain" description="GFO/IDH/MocA-like oxidoreductase" evidence="3">
    <location>
        <begin position="133"/>
        <end position="256"/>
    </location>
</feature>
<dbReference type="SUPFAM" id="SSF55347">
    <property type="entry name" value="Glyceraldehyde-3-phosphate dehydrogenase-like, C-terminal domain"/>
    <property type="match status" value="1"/>
</dbReference>